<accession>A0A6L5XJA5</accession>
<dbReference type="PANTHER" id="PTHR48086">
    <property type="entry name" value="SODIUM/PROLINE SYMPORTER-RELATED"/>
    <property type="match status" value="1"/>
</dbReference>
<feature type="transmembrane region" description="Helical" evidence="8">
    <location>
        <begin position="150"/>
        <end position="169"/>
    </location>
</feature>
<feature type="transmembrane region" description="Helical" evidence="8">
    <location>
        <begin position="437"/>
        <end position="456"/>
    </location>
</feature>
<keyword evidence="5 8" id="KW-1133">Transmembrane helix</keyword>
<dbReference type="PROSITE" id="PS50283">
    <property type="entry name" value="NA_SOLUT_SYMP_3"/>
    <property type="match status" value="1"/>
</dbReference>
<feature type="transmembrane region" description="Helical" evidence="8">
    <location>
        <begin position="116"/>
        <end position="144"/>
    </location>
</feature>
<dbReference type="InterPro" id="IPR001734">
    <property type="entry name" value="Na/solute_symporter"/>
</dbReference>
<evidence type="ECO:0000256" key="1">
    <source>
        <dbReference type="ARBA" id="ARBA00004141"/>
    </source>
</evidence>
<feature type="transmembrane region" description="Helical" evidence="8">
    <location>
        <begin position="352"/>
        <end position="371"/>
    </location>
</feature>
<proteinExistence type="inferred from homology"/>
<organism evidence="9 10">
    <name type="scientific">Desulfovibrio porci</name>
    <dbReference type="NCBI Taxonomy" id="2605782"/>
    <lineage>
        <taxon>Bacteria</taxon>
        <taxon>Pseudomonadati</taxon>
        <taxon>Thermodesulfobacteriota</taxon>
        <taxon>Desulfovibrionia</taxon>
        <taxon>Desulfovibrionales</taxon>
        <taxon>Desulfovibrionaceae</taxon>
        <taxon>Desulfovibrio</taxon>
    </lineage>
</organism>
<dbReference type="Pfam" id="PF00474">
    <property type="entry name" value="SSF"/>
    <property type="match status" value="1"/>
</dbReference>
<dbReference type="GO" id="GO:0022857">
    <property type="term" value="F:transmembrane transporter activity"/>
    <property type="evidence" value="ECO:0007669"/>
    <property type="project" value="InterPro"/>
</dbReference>
<comment type="caution">
    <text evidence="9">The sequence shown here is derived from an EMBL/GenBank/DDBJ whole genome shotgun (WGS) entry which is preliminary data.</text>
</comment>
<dbReference type="EMBL" id="VUMH01000003">
    <property type="protein sequence ID" value="MSS27300.1"/>
    <property type="molecule type" value="Genomic_DNA"/>
</dbReference>
<feature type="transmembrane region" description="Helical" evidence="8">
    <location>
        <begin position="222"/>
        <end position="247"/>
    </location>
</feature>
<gene>
    <name evidence="9" type="ORF">FYJ44_04395</name>
</gene>
<dbReference type="InterPro" id="IPR050277">
    <property type="entry name" value="Sodium:Solute_Symporter"/>
</dbReference>
<dbReference type="Gene3D" id="1.20.1730.10">
    <property type="entry name" value="Sodium/glucose cotransporter"/>
    <property type="match status" value="1"/>
</dbReference>
<comment type="similarity">
    <text evidence="2 7">Belongs to the sodium:solute symporter (SSF) (TC 2.A.21) family.</text>
</comment>
<evidence type="ECO:0000256" key="2">
    <source>
        <dbReference type="ARBA" id="ARBA00006434"/>
    </source>
</evidence>
<evidence type="ECO:0000256" key="5">
    <source>
        <dbReference type="ARBA" id="ARBA00022989"/>
    </source>
</evidence>
<evidence type="ECO:0000256" key="7">
    <source>
        <dbReference type="RuleBase" id="RU362091"/>
    </source>
</evidence>
<feature type="transmembrane region" description="Helical" evidence="8">
    <location>
        <begin position="6"/>
        <end position="24"/>
    </location>
</feature>
<protein>
    <submittedName>
        <fullName evidence="9">Sodium:solute symporter family protein</fullName>
    </submittedName>
</protein>
<keyword evidence="4 8" id="KW-0812">Transmembrane</keyword>
<evidence type="ECO:0000256" key="3">
    <source>
        <dbReference type="ARBA" id="ARBA00022448"/>
    </source>
</evidence>
<feature type="transmembrane region" description="Helical" evidence="8">
    <location>
        <begin position="494"/>
        <end position="514"/>
    </location>
</feature>
<name>A0A6L5XJA5_9BACT</name>
<feature type="transmembrane region" description="Helical" evidence="8">
    <location>
        <begin position="74"/>
        <end position="96"/>
    </location>
</feature>
<evidence type="ECO:0000256" key="6">
    <source>
        <dbReference type="ARBA" id="ARBA00023136"/>
    </source>
</evidence>
<reference evidence="9 10" key="1">
    <citation type="submission" date="2019-09" db="EMBL/GenBank/DDBJ databases">
        <title>In-depth cultivation of the pig gut microbiome towards novel bacterial diversity and tailored functional studies.</title>
        <authorList>
            <person name="Wylensek D."/>
            <person name="Hitch T.C.A."/>
            <person name="Clavel T."/>
        </authorList>
    </citation>
    <scope>NUCLEOTIDE SEQUENCE [LARGE SCALE GENOMIC DNA]</scope>
    <source>
        <strain evidence="9 10">PG-178-WT-4</strain>
    </source>
</reference>
<dbReference type="AlphaFoldDB" id="A0A6L5XJA5"/>
<keyword evidence="3" id="KW-0813">Transport</keyword>
<dbReference type="InterPro" id="IPR038377">
    <property type="entry name" value="Na/Glc_symporter_sf"/>
</dbReference>
<dbReference type="PANTHER" id="PTHR48086:SF7">
    <property type="entry name" value="SODIUM-SOLUTE SYMPORTER-RELATED"/>
    <property type="match status" value="1"/>
</dbReference>
<feature type="transmembrane region" description="Helical" evidence="8">
    <location>
        <begin position="259"/>
        <end position="284"/>
    </location>
</feature>
<keyword evidence="6 8" id="KW-0472">Membrane</keyword>
<evidence type="ECO:0000313" key="10">
    <source>
        <dbReference type="Proteomes" id="UP000477488"/>
    </source>
</evidence>
<dbReference type="RefSeq" id="WP_154509523.1">
    <property type="nucleotide sequence ID" value="NZ_DBFWWU010000017.1"/>
</dbReference>
<dbReference type="CDD" id="cd10322">
    <property type="entry name" value="SLC5sbd"/>
    <property type="match status" value="1"/>
</dbReference>
<feature type="transmembrane region" description="Helical" evidence="8">
    <location>
        <begin position="181"/>
        <end position="202"/>
    </location>
</feature>
<keyword evidence="10" id="KW-1185">Reference proteome</keyword>
<sequence length="531" mass="57214">MNAQSLQILLLFCSIVVLAYMGLMSQKRVKKAEDMSVGGRSFTRWDIFFSLFAFWGGNTISSIVELSFKDGVMAAWFGLARITMLVLILLITGGAFRKLAMITLSSFVSRCFGSPFLRLVSGVMIALNFTIFTVSSVVGAAAFFTTILGWSVWLSVLFTVFSFLTYTTLGGMHALAYNGKILTVGQILSLLVLAGLGIWQAGWGNVTALEPRFFDFLPAGRLGTVMMWMFTFVINAFVAQAALQIVMSCKDIKEGKKGLSYVLSGFVPVIILSVLAGLAARVLYPGISAVAAMPTLATNMPSMVLSSIVVIGMYFTTLGWASSCILSGGTVAANDIYRYFVPDATSAQLIRASRVAIVLLSLFTVGFAVLLPSGIEFWTIVGFVVRNAGLFPLILIGLFWNAISRRAAIAAALSGSGVGMAWYFIKFPAFLFDAHPMFVGMLVSIAVVTLGTLWEYRGRLTVSASGPGLLFAAVGMAGLALCVVFAPHLAAMKITFACVSYAVCFLFVGVLFLIRRRNADGSLYVFEPDFS</sequence>
<dbReference type="GO" id="GO:0005886">
    <property type="term" value="C:plasma membrane"/>
    <property type="evidence" value="ECO:0007669"/>
    <property type="project" value="TreeGrafter"/>
</dbReference>
<comment type="subcellular location">
    <subcellularLocation>
        <location evidence="1">Membrane</location>
        <topology evidence="1">Multi-pass membrane protein</topology>
    </subcellularLocation>
</comment>
<evidence type="ECO:0000313" key="9">
    <source>
        <dbReference type="EMBL" id="MSS27300.1"/>
    </source>
</evidence>
<feature type="transmembrane region" description="Helical" evidence="8">
    <location>
        <begin position="377"/>
        <end position="400"/>
    </location>
</feature>
<feature type="transmembrane region" description="Helical" evidence="8">
    <location>
        <begin position="304"/>
        <end position="331"/>
    </location>
</feature>
<feature type="transmembrane region" description="Helical" evidence="8">
    <location>
        <begin position="468"/>
        <end position="488"/>
    </location>
</feature>
<evidence type="ECO:0000256" key="8">
    <source>
        <dbReference type="SAM" id="Phobius"/>
    </source>
</evidence>
<evidence type="ECO:0000256" key="4">
    <source>
        <dbReference type="ARBA" id="ARBA00022692"/>
    </source>
</evidence>
<dbReference type="Proteomes" id="UP000477488">
    <property type="component" value="Unassembled WGS sequence"/>
</dbReference>
<feature type="transmembrane region" description="Helical" evidence="8">
    <location>
        <begin position="407"/>
        <end position="425"/>
    </location>
</feature>
<feature type="transmembrane region" description="Helical" evidence="8">
    <location>
        <begin position="45"/>
        <end position="68"/>
    </location>
</feature>